<dbReference type="InterPro" id="IPR006504">
    <property type="entry name" value="Tscrpt_reg_Spx/MgsR"/>
</dbReference>
<evidence type="ECO:0000313" key="4">
    <source>
        <dbReference type="Proteomes" id="UP001060336"/>
    </source>
</evidence>
<proteinExistence type="inferred from homology"/>
<dbReference type="SUPFAM" id="SSF52833">
    <property type="entry name" value="Thioredoxin-like"/>
    <property type="match status" value="1"/>
</dbReference>
<dbReference type="CDD" id="cd03035">
    <property type="entry name" value="ArsC_Yffb"/>
    <property type="match status" value="1"/>
</dbReference>
<dbReference type="Gene3D" id="3.40.30.10">
    <property type="entry name" value="Glutaredoxin"/>
    <property type="match status" value="1"/>
</dbReference>
<dbReference type="AlphaFoldDB" id="A0A9J7AWE1"/>
<dbReference type="PROSITE" id="PS51353">
    <property type="entry name" value="ARSC"/>
    <property type="match status" value="1"/>
</dbReference>
<dbReference type="InterPro" id="IPR006660">
    <property type="entry name" value="Arsenate_reductase-like"/>
</dbReference>
<evidence type="ECO:0000256" key="2">
    <source>
        <dbReference type="PROSITE-ProRule" id="PRU01282"/>
    </source>
</evidence>
<accession>A0A9J7AWE1</accession>
<dbReference type="NCBIfam" id="TIGR01617">
    <property type="entry name" value="arsC_related"/>
    <property type="match status" value="1"/>
</dbReference>
<keyword evidence="4" id="KW-1185">Reference proteome</keyword>
<dbReference type="RefSeq" id="WP_257769769.1">
    <property type="nucleotide sequence ID" value="NZ_CP102480.1"/>
</dbReference>
<dbReference type="Proteomes" id="UP001060336">
    <property type="component" value="Chromosome"/>
</dbReference>
<evidence type="ECO:0000313" key="3">
    <source>
        <dbReference type="EMBL" id="UUX50580.1"/>
    </source>
</evidence>
<dbReference type="EMBL" id="CP102480">
    <property type="protein sequence ID" value="UUX50580.1"/>
    <property type="molecule type" value="Genomic_DNA"/>
</dbReference>
<gene>
    <name evidence="3" type="ORF">NUH88_02550</name>
</gene>
<dbReference type="PANTHER" id="PTHR30041:SF8">
    <property type="entry name" value="PROTEIN YFFB"/>
    <property type="match status" value="1"/>
</dbReference>
<dbReference type="PANTHER" id="PTHR30041">
    <property type="entry name" value="ARSENATE REDUCTASE"/>
    <property type="match status" value="1"/>
</dbReference>
<dbReference type="InterPro" id="IPR036249">
    <property type="entry name" value="Thioredoxin-like_sf"/>
</dbReference>
<protein>
    <submittedName>
        <fullName evidence="3">Arsenate reductase</fullName>
    </submittedName>
</protein>
<name>A0A9J7AWE1_9PROT</name>
<dbReference type="KEGG" id="naci:NUH88_02550"/>
<organism evidence="3 4">
    <name type="scientific">Nisaea acidiphila</name>
    <dbReference type="NCBI Taxonomy" id="1862145"/>
    <lineage>
        <taxon>Bacteria</taxon>
        <taxon>Pseudomonadati</taxon>
        <taxon>Pseudomonadota</taxon>
        <taxon>Alphaproteobacteria</taxon>
        <taxon>Rhodospirillales</taxon>
        <taxon>Thalassobaculaceae</taxon>
        <taxon>Nisaea</taxon>
    </lineage>
</organism>
<reference evidence="3" key="1">
    <citation type="submission" date="2022-08" db="EMBL/GenBank/DDBJ databases">
        <title>Nisaea acidiphila sp. nov., isolated from a marine algal debris and emended description of the genus Nisaea Urios et al. 2008.</title>
        <authorList>
            <person name="Kwon K."/>
        </authorList>
    </citation>
    <scope>NUCLEOTIDE SEQUENCE</scope>
    <source>
        <strain evidence="3">MEBiC11861</strain>
    </source>
</reference>
<dbReference type="Pfam" id="PF03960">
    <property type="entry name" value="ArsC"/>
    <property type="match status" value="1"/>
</dbReference>
<comment type="similarity">
    <text evidence="1 2">Belongs to the ArsC family.</text>
</comment>
<evidence type="ECO:0000256" key="1">
    <source>
        <dbReference type="ARBA" id="ARBA00007198"/>
    </source>
</evidence>
<sequence>MITVYGIPNCDTVKKARKWLDERGVTYSFHDFKKGGLTPERAADWIAELGVEKVVNKRGTTWKKLDPAIQESVTDTTAPALLASHTSLVKRPVIDLGEIRLIGFDKSVQADLEALLD</sequence>